<evidence type="ECO:0000256" key="4">
    <source>
        <dbReference type="ARBA" id="ARBA00023163"/>
    </source>
</evidence>
<dbReference type="Gene3D" id="3.40.50.2300">
    <property type="match status" value="1"/>
</dbReference>
<evidence type="ECO:0000256" key="2">
    <source>
        <dbReference type="ARBA" id="ARBA00023015"/>
    </source>
</evidence>
<dbReference type="PROSITE" id="PS50110">
    <property type="entry name" value="RESPONSE_REGULATORY"/>
    <property type="match status" value="1"/>
</dbReference>
<feature type="modified residue" description="4-aspartylphosphate" evidence="5">
    <location>
        <position position="62"/>
    </location>
</feature>
<evidence type="ECO:0000256" key="5">
    <source>
        <dbReference type="PROSITE-ProRule" id="PRU00169"/>
    </source>
</evidence>
<dbReference type="SMART" id="SM00421">
    <property type="entry name" value="HTH_LUXR"/>
    <property type="match status" value="1"/>
</dbReference>
<dbReference type="InterPro" id="IPR000792">
    <property type="entry name" value="Tscrpt_reg_LuxR_C"/>
</dbReference>
<keyword evidence="4" id="KW-0804">Transcription</keyword>
<dbReference type="SUPFAM" id="SSF52172">
    <property type="entry name" value="CheY-like"/>
    <property type="match status" value="1"/>
</dbReference>
<sequence>MTKKNSDIKNIKVIIADDHPMMLQGLKATLEQGGINVLGMAREGTEALKLILESQPDLAILDIDMPYLSGFDIAQECLKRNIQTKFIILSFHKEAEFIAQAKKINISGYLLKEDTSMVIFDCIREVIAGKMYFSQSILNNDLSFVNKKLERLASLSPSEKKILKLIAEQHTSQQIAQKLHISTRTVEKHRSNIISKLDISGYSNSLSIWAIDQKALLMNL</sequence>
<dbReference type="GO" id="GO:0000160">
    <property type="term" value="P:phosphorelay signal transduction system"/>
    <property type="evidence" value="ECO:0007669"/>
    <property type="project" value="InterPro"/>
</dbReference>
<dbReference type="KEGG" id="fbm:MQE35_08560"/>
<dbReference type="AlphaFoldDB" id="A0A9E6ZNV7"/>
<dbReference type="InterPro" id="IPR011006">
    <property type="entry name" value="CheY-like_superfamily"/>
</dbReference>
<feature type="domain" description="Response regulatory" evidence="7">
    <location>
        <begin position="12"/>
        <end position="127"/>
    </location>
</feature>
<keyword evidence="9" id="KW-1185">Reference proteome</keyword>
<dbReference type="Pfam" id="PF00196">
    <property type="entry name" value="GerE"/>
    <property type="match status" value="1"/>
</dbReference>
<dbReference type="PANTHER" id="PTHR43214">
    <property type="entry name" value="TWO-COMPONENT RESPONSE REGULATOR"/>
    <property type="match status" value="1"/>
</dbReference>
<dbReference type="PROSITE" id="PS50043">
    <property type="entry name" value="HTH_LUXR_2"/>
    <property type="match status" value="1"/>
</dbReference>
<dbReference type="GO" id="GO:0006355">
    <property type="term" value="P:regulation of DNA-templated transcription"/>
    <property type="evidence" value="ECO:0007669"/>
    <property type="project" value="InterPro"/>
</dbReference>
<evidence type="ECO:0000259" key="7">
    <source>
        <dbReference type="PROSITE" id="PS50110"/>
    </source>
</evidence>
<dbReference type="SMART" id="SM00448">
    <property type="entry name" value="REC"/>
    <property type="match status" value="1"/>
</dbReference>
<dbReference type="InterPro" id="IPR001789">
    <property type="entry name" value="Sig_transdc_resp-reg_receiver"/>
</dbReference>
<dbReference type="CDD" id="cd06170">
    <property type="entry name" value="LuxR_C_like"/>
    <property type="match status" value="1"/>
</dbReference>
<dbReference type="PRINTS" id="PR00038">
    <property type="entry name" value="HTHLUXR"/>
</dbReference>
<evidence type="ECO:0000256" key="3">
    <source>
        <dbReference type="ARBA" id="ARBA00023125"/>
    </source>
</evidence>
<dbReference type="PANTHER" id="PTHR43214:SF41">
    <property type="entry name" value="NITRATE_NITRITE RESPONSE REGULATOR PROTEIN NARP"/>
    <property type="match status" value="1"/>
</dbReference>
<dbReference type="CDD" id="cd17535">
    <property type="entry name" value="REC_NarL-like"/>
    <property type="match status" value="1"/>
</dbReference>
<dbReference type="InterPro" id="IPR039420">
    <property type="entry name" value="WalR-like"/>
</dbReference>
<feature type="domain" description="HTH luxR-type" evidence="6">
    <location>
        <begin position="148"/>
        <end position="214"/>
    </location>
</feature>
<evidence type="ECO:0000259" key="6">
    <source>
        <dbReference type="PROSITE" id="PS50043"/>
    </source>
</evidence>
<keyword evidence="3" id="KW-0238">DNA-binding</keyword>
<dbReference type="GO" id="GO:0003677">
    <property type="term" value="F:DNA binding"/>
    <property type="evidence" value="ECO:0007669"/>
    <property type="project" value="UniProtKB-KW"/>
</dbReference>
<accession>A0A9E6ZNV7</accession>
<organism evidence="8 9">
    <name type="scientific">Abyssalbus ytuae</name>
    <dbReference type="NCBI Taxonomy" id="2926907"/>
    <lineage>
        <taxon>Bacteria</taxon>
        <taxon>Pseudomonadati</taxon>
        <taxon>Bacteroidota</taxon>
        <taxon>Flavobacteriia</taxon>
        <taxon>Flavobacteriales</taxon>
        <taxon>Flavobacteriaceae</taxon>
        <taxon>Abyssalbus</taxon>
    </lineage>
</organism>
<dbReference type="InterPro" id="IPR058245">
    <property type="entry name" value="NreC/VraR/RcsB-like_REC"/>
</dbReference>
<name>A0A9E6ZNV7_9FLAO</name>
<dbReference type="EMBL" id="CP094358">
    <property type="protein sequence ID" value="UOB19337.1"/>
    <property type="molecule type" value="Genomic_DNA"/>
</dbReference>
<keyword evidence="1 5" id="KW-0597">Phosphoprotein</keyword>
<protein>
    <submittedName>
        <fullName evidence="8">Response regulator transcription factor</fullName>
    </submittedName>
</protein>
<dbReference type="Proteomes" id="UP000831290">
    <property type="component" value="Chromosome"/>
</dbReference>
<keyword evidence="2" id="KW-0805">Transcription regulation</keyword>
<evidence type="ECO:0000313" key="9">
    <source>
        <dbReference type="Proteomes" id="UP000831290"/>
    </source>
</evidence>
<proteinExistence type="predicted"/>
<reference evidence="8" key="1">
    <citation type="submission" date="2022-03" db="EMBL/GenBank/DDBJ databases">
        <title>Description of Abyssus ytuae gen. nov., sp. nov., a novel member of the family Flavobacteriaceae isolated from the sediment of Mariana Trench.</title>
        <authorList>
            <person name="Zhang J."/>
            <person name="Xu X."/>
        </authorList>
    </citation>
    <scope>NUCLEOTIDE SEQUENCE</scope>
    <source>
        <strain evidence="8">MT3330</strain>
    </source>
</reference>
<evidence type="ECO:0000256" key="1">
    <source>
        <dbReference type="ARBA" id="ARBA00022553"/>
    </source>
</evidence>
<dbReference type="Pfam" id="PF00072">
    <property type="entry name" value="Response_reg"/>
    <property type="match status" value="1"/>
</dbReference>
<dbReference type="RefSeq" id="WP_255845953.1">
    <property type="nucleotide sequence ID" value="NZ_CP094358.1"/>
</dbReference>
<evidence type="ECO:0000313" key="8">
    <source>
        <dbReference type="EMBL" id="UOB19337.1"/>
    </source>
</evidence>
<gene>
    <name evidence="8" type="ORF">MQE35_08560</name>
</gene>